<proteinExistence type="predicted"/>
<reference evidence="3" key="2">
    <citation type="submission" date="2010-03" db="EMBL/GenBank/DDBJ databases">
        <title>The genome sequence of Coccidioides posadasii strain Silveira.</title>
        <authorList>
            <consortium name="The Broad Institute Genome Sequencing Center for Infectious Disease"/>
            <person name="Neafsey D."/>
            <person name="Orbach M."/>
            <person name="Henn M.R."/>
            <person name="Cole G.T."/>
            <person name="Galgiani J."/>
            <person name="Gardner M.J."/>
            <person name="Kirkland T.N."/>
            <person name="Taylor J.W."/>
            <person name="Young S.K."/>
            <person name="Zeng Q."/>
            <person name="Koehrsen M."/>
            <person name="Alvarado L."/>
            <person name="Berlin A."/>
            <person name="Borenstein D."/>
            <person name="Chapman S.B."/>
            <person name="Chen Z."/>
            <person name="Engels R."/>
            <person name="Freedman E."/>
            <person name="Gellesch M."/>
            <person name="Goldberg J."/>
            <person name="Griggs A."/>
            <person name="Gujja S."/>
            <person name="Heilman E."/>
            <person name="Heiman D."/>
            <person name="Howarth C."/>
            <person name="Jen D."/>
            <person name="Larson L."/>
            <person name="Mehta T."/>
            <person name="Neiman D."/>
            <person name="Park D."/>
            <person name="Pearson M."/>
            <person name="Richards J."/>
            <person name="Roberts A."/>
            <person name="Saif S."/>
            <person name="Shea T."/>
            <person name="Shenoy N."/>
            <person name="Sisk P."/>
            <person name="Stolte C."/>
            <person name="Sykes S."/>
            <person name="Walk T."/>
            <person name="White J."/>
            <person name="Yandava C."/>
            <person name="Haas B."/>
            <person name="Nusbaum C."/>
            <person name="Birren B."/>
        </authorList>
    </citation>
    <scope>NUCLEOTIDE SEQUENCE [LARGE SCALE GENOMIC DNA]</scope>
    <source>
        <strain evidence="3">RMSCC 757 / Silveira</strain>
    </source>
</reference>
<feature type="compositionally biased region" description="Low complexity" evidence="1">
    <location>
        <begin position="67"/>
        <end position="93"/>
    </location>
</feature>
<keyword evidence="3" id="KW-1185">Reference proteome</keyword>
<dbReference type="HOGENOM" id="CLU_986982_0_0_1"/>
<organism evidence="3">
    <name type="scientific">Coccidioides posadasii (strain RMSCC 757 / Silveira)</name>
    <name type="common">Valley fever fungus</name>
    <dbReference type="NCBI Taxonomy" id="443226"/>
    <lineage>
        <taxon>Eukaryota</taxon>
        <taxon>Fungi</taxon>
        <taxon>Dikarya</taxon>
        <taxon>Ascomycota</taxon>
        <taxon>Pezizomycotina</taxon>
        <taxon>Eurotiomycetes</taxon>
        <taxon>Eurotiomycetidae</taxon>
        <taxon>Onygenales</taxon>
        <taxon>Onygenaceae</taxon>
        <taxon>Coccidioides</taxon>
    </lineage>
</organism>
<dbReference type="Proteomes" id="UP000002497">
    <property type="component" value="Unassembled WGS sequence"/>
</dbReference>
<accession>E9DED0</accession>
<evidence type="ECO:0000313" key="2">
    <source>
        <dbReference type="EMBL" id="EFW15484.1"/>
    </source>
</evidence>
<dbReference type="VEuPathDB" id="FungiDB:CPSG_07921"/>
<reference evidence="3" key="1">
    <citation type="journal article" date="2010" name="Genome Res.">
        <title>Population genomic sequencing of Coccidioides fungi reveals recent hybridization and transposon control.</title>
        <authorList>
            <person name="Neafsey D.E."/>
            <person name="Barker B.M."/>
            <person name="Sharpton T.J."/>
            <person name="Stajich J.E."/>
            <person name="Park D.J."/>
            <person name="Whiston E."/>
            <person name="Hung C.-Y."/>
            <person name="McMahan C."/>
            <person name="White J."/>
            <person name="Sykes S."/>
            <person name="Heiman D."/>
            <person name="Young S."/>
            <person name="Zeng Q."/>
            <person name="Abouelleil A."/>
            <person name="Aftuck L."/>
            <person name="Bessette D."/>
            <person name="Brown A."/>
            <person name="FitzGerald M."/>
            <person name="Lui A."/>
            <person name="Macdonald J.P."/>
            <person name="Priest M."/>
            <person name="Orbach M.J."/>
            <person name="Galgiani J.N."/>
            <person name="Kirkland T.N."/>
            <person name="Cole G.T."/>
            <person name="Birren B.W."/>
            <person name="Henn M.R."/>
            <person name="Taylor J.W."/>
            <person name="Rounsley S.D."/>
        </authorList>
    </citation>
    <scope>NUCLEOTIDE SEQUENCE [LARGE SCALE GENOMIC DNA]</scope>
    <source>
        <strain evidence="3">RMSCC 757 / Silveira</strain>
    </source>
</reference>
<evidence type="ECO:0000256" key="1">
    <source>
        <dbReference type="SAM" id="MobiDB-lite"/>
    </source>
</evidence>
<protein>
    <submittedName>
        <fullName evidence="2">Uncharacterized protein</fullName>
    </submittedName>
</protein>
<gene>
    <name evidence="2" type="ORF">CPSG_07921</name>
</gene>
<dbReference type="AlphaFoldDB" id="E9DED0"/>
<feature type="region of interest" description="Disordered" evidence="1">
    <location>
        <begin position="33"/>
        <end position="112"/>
    </location>
</feature>
<dbReference type="STRING" id="443226.E9DED0"/>
<evidence type="ECO:0000313" key="3">
    <source>
        <dbReference type="Proteomes" id="UP000002497"/>
    </source>
</evidence>
<dbReference type="OrthoDB" id="4507207at2759"/>
<name>E9DED0_COCPS</name>
<sequence length="258" mass="27222">MGCGQPCNGAGLSQPVEDLLYVFVDLQNTLDTVPVECGSSEPPGMIKEGLLESESDEIEHESPPSPAESSSSENDPAPLLTSSGLSSPGTPGPRLDHGPFLPTNTVESTEEDNTLAQELVAQLQTHHGCSTEAHAASEPLSMPTVSLSQMASWECPDVLEHASMSSYSIQWDTILPVHQHQRLYSGISASVESLVHEEVPSCPATIDLEGDTMLMPASLHAMIDIDSAGGLASSLTVAFPEISPPDPSPSVWTTGWIP</sequence>
<dbReference type="EMBL" id="GL636501">
    <property type="protein sequence ID" value="EFW15484.1"/>
    <property type="molecule type" value="Genomic_DNA"/>
</dbReference>